<accession>A0ABN2W5W3</accession>
<keyword evidence="4" id="KW-1185">Reference proteome</keyword>
<feature type="domain" description="AAA" evidence="2">
    <location>
        <begin position="108"/>
        <end position="283"/>
    </location>
</feature>
<dbReference type="PANTHER" id="PTHR13696:SF52">
    <property type="entry name" value="PARA FAMILY PROTEIN CT_582"/>
    <property type="match status" value="1"/>
</dbReference>
<proteinExistence type="predicted"/>
<dbReference type="SUPFAM" id="SSF52540">
    <property type="entry name" value="P-loop containing nucleoside triphosphate hydrolases"/>
    <property type="match status" value="1"/>
</dbReference>
<sequence>MAGGPPAPFPFRRDRSVGSADPDIPGIVFHVKRRFLLSGVLDQGLNRTPDRRPEVTVAAPVSRETLTPMQESEIVDQVDDTPVAGPAHAALLAAGHAGEALPRPAATRVMVVANQKGGVGKTTTTVNLAAGLAMHGLRVLVIDLDPQGNASTALGIDHHAEVPSIYDVLVEGKPLADVVQPVVDVEGLFCCPATIDLAGAEIELVSLVARESRLQRAIAAYEQPLDYVLIDCPPSLGLLTVNAMVAGQEVLIPIQCEYYALEGLGQLLRNVELVRAHLNPSLHVSTILLTMYDARTRLAAQVAEEVRTHFEKEVLATAIPRSVRISEAPSYGQTVLSYDPGSTGALSYLEAARELALRAEVAKTTVGRHRAGAAVVPPQSGGETSAPTAQHSSMEGKR</sequence>
<dbReference type="Proteomes" id="UP001500897">
    <property type="component" value="Unassembled WGS sequence"/>
</dbReference>
<name>A0ABN2W5W3_9ACTN</name>
<dbReference type="InterPro" id="IPR027417">
    <property type="entry name" value="P-loop_NTPase"/>
</dbReference>
<organism evidence="3 4">
    <name type="scientific">Kitasatospora saccharophila</name>
    <dbReference type="NCBI Taxonomy" id="407973"/>
    <lineage>
        <taxon>Bacteria</taxon>
        <taxon>Bacillati</taxon>
        <taxon>Actinomycetota</taxon>
        <taxon>Actinomycetes</taxon>
        <taxon>Kitasatosporales</taxon>
        <taxon>Streptomycetaceae</taxon>
        <taxon>Kitasatospora</taxon>
    </lineage>
</organism>
<dbReference type="InterPro" id="IPR050678">
    <property type="entry name" value="DNA_Partitioning_ATPase"/>
</dbReference>
<evidence type="ECO:0000313" key="3">
    <source>
        <dbReference type="EMBL" id="GAA2084219.1"/>
    </source>
</evidence>
<comment type="caution">
    <text evidence="3">The sequence shown here is derived from an EMBL/GenBank/DDBJ whole genome shotgun (WGS) entry which is preliminary data.</text>
</comment>
<feature type="region of interest" description="Disordered" evidence="1">
    <location>
        <begin position="369"/>
        <end position="398"/>
    </location>
</feature>
<dbReference type="CDD" id="cd02042">
    <property type="entry name" value="ParAB_family"/>
    <property type="match status" value="1"/>
</dbReference>
<evidence type="ECO:0000256" key="1">
    <source>
        <dbReference type="SAM" id="MobiDB-lite"/>
    </source>
</evidence>
<protein>
    <recommendedName>
        <fullName evidence="2">AAA domain-containing protein</fullName>
    </recommendedName>
</protein>
<dbReference type="InterPro" id="IPR025669">
    <property type="entry name" value="AAA_dom"/>
</dbReference>
<feature type="compositionally biased region" description="Polar residues" evidence="1">
    <location>
        <begin position="381"/>
        <end position="398"/>
    </location>
</feature>
<dbReference type="PANTHER" id="PTHR13696">
    <property type="entry name" value="P-LOOP CONTAINING NUCLEOSIDE TRIPHOSPHATE HYDROLASE"/>
    <property type="match status" value="1"/>
</dbReference>
<evidence type="ECO:0000313" key="4">
    <source>
        <dbReference type="Proteomes" id="UP001500897"/>
    </source>
</evidence>
<gene>
    <name evidence="3" type="ORF">GCM10009759_03080</name>
</gene>
<reference evidence="3 4" key="1">
    <citation type="journal article" date="2019" name="Int. J. Syst. Evol. Microbiol.">
        <title>The Global Catalogue of Microorganisms (GCM) 10K type strain sequencing project: providing services to taxonomists for standard genome sequencing and annotation.</title>
        <authorList>
            <consortium name="The Broad Institute Genomics Platform"/>
            <consortium name="The Broad Institute Genome Sequencing Center for Infectious Disease"/>
            <person name="Wu L."/>
            <person name="Ma J."/>
        </authorList>
    </citation>
    <scope>NUCLEOTIDE SEQUENCE [LARGE SCALE GENOMIC DNA]</scope>
    <source>
        <strain evidence="3 4">JCM 14559</strain>
    </source>
</reference>
<dbReference type="Gene3D" id="3.40.50.300">
    <property type="entry name" value="P-loop containing nucleotide triphosphate hydrolases"/>
    <property type="match status" value="1"/>
</dbReference>
<dbReference type="EMBL" id="BAAANS010000001">
    <property type="protein sequence ID" value="GAA2084219.1"/>
    <property type="molecule type" value="Genomic_DNA"/>
</dbReference>
<evidence type="ECO:0000259" key="2">
    <source>
        <dbReference type="Pfam" id="PF13614"/>
    </source>
</evidence>
<dbReference type="Pfam" id="PF13614">
    <property type="entry name" value="AAA_31"/>
    <property type="match status" value="1"/>
</dbReference>